<dbReference type="GO" id="GO:0030968">
    <property type="term" value="P:endoplasmic reticulum unfolded protein response"/>
    <property type="evidence" value="ECO:0007669"/>
    <property type="project" value="TreeGrafter"/>
</dbReference>
<protein>
    <recommendedName>
        <fullName evidence="6">Ubiquitin-like domain-containing protein</fullName>
    </recommendedName>
</protein>
<reference evidence="8" key="1">
    <citation type="submission" date="2003-08" db="EMBL/GenBank/DDBJ databases">
        <authorList>
            <person name="Birren B."/>
            <person name="Nusbaum C."/>
            <person name="Abebe A."/>
            <person name="Abouelleil A."/>
            <person name="Adekoya E."/>
            <person name="Ait-zahra M."/>
            <person name="Allen N."/>
            <person name="Allen T."/>
            <person name="An P."/>
            <person name="Anderson M."/>
            <person name="Anderson S."/>
            <person name="Arachchi H."/>
            <person name="Armbruster J."/>
            <person name="Bachantsang P."/>
            <person name="Baldwin J."/>
            <person name="Barry A."/>
            <person name="Bayul T."/>
            <person name="Blitshsteyn B."/>
            <person name="Bloom T."/>
            <person name="Blye J."/>
            <person name="Boguslavskiy L."/>
            <person name="Borowsky M."/>
            <person name="Boukhgalter B."/>
            <person name="Brunache A."/>
            <person name="Butler J."/>
            <person name="Calixte N."/>
            <person name="Calvo S."/>
            <person name="Camarata J."/>
            <person name="Campo K."/>
            <person name="Chang J."/>
            <person name="Cheshatsang Y."/>
            <person name="Citroen M."/>
            <person name="Collymore A."/>
            <person name="Considine T."/>
            <person name="Cook A."/>
            <person name="Cooke P."/>
            <person name="Corum B."/>
            <person name="Cuomo C."/>
            <person name="David R."/>
            <person name="Dawoe T."/>
            <person name="Degray S."/>
            <person name="Dodge S."/>
            <person name="Dooley K."/>
            <person name="Dorje P."/>
            <person name="Dorjee K."/>
            <person name="Dorris L."/>
            <person name="Duffey N."/>
            <person name="Dupes A."/>
            <person name="Elkins T."/>
            <person name="Engels R."/>
            <person name="Erickson J."/>
            <person name="Farina A."/>
            <person name="Faro S."/>
            <person name="Ferreira P."/>
            <person name="Fischer H."/>
            <person name="Fitzgerald M."/>
            <person name="Foley K."/>
            <person name="Gage D."/>
            <person name="Galagan J."/>
            <person name="Gearin G."/>
            <person name="Gnerre S."/>
            <person name="Gnirke A."/>
            <person name="Goyette A."/>
            <person name="Graham J."/>
            <person name="Grandbois E."/>
            <person name="Gyaltsen K."/>
            <person name="Hafez N."/>
            <person name="Hagopian D."/>
            <person name="Hagos B."/>
            <person name="Hall J."/>
            <person name="Hatcher B."/>
            <person name="Heller A."/>
            <person name="Higgins H."/>
            <person name="Honan T."/>
            <person name="Horn A."/>
            <person name="Houde N."/>
            <person name="Hughes L."/>
            <person name="Hulme W."/>
            <person name="Husby E."/>
            <person name="Iliev I."/>
            <person name="Jaffe D."/>
            <person name="Jones C."/>
            <person name="Kamal M."/>
            <person name="Kamat A."/>
            <person name="Kamvysselis M."/>
            <person name="Karlsson E."/>
            <person name="Kells C."/>
            <person name="Kieu A."/>
            <person name="Kisner P."/>
            <person name="Kodira C."/>
            <person name="Kulbokas E."/>
            <person name="Labutti K."/>
            <person name="Lama D."/>
            <person name="Landers T."/>
            <person name="Leger J."/>
            <person name="Levine S."/>
            <person name="Lewis D."/>
            <person name="Lewis T."/>
            <person name="Lindblad-toh K."/>
            <person name="Liu X."/>
            <person name="Lokyitsang T."/>
            <person name="Lokyitsang Y."/>
            <person name="Lucien O."/>
            <person name="Lui A."/>
            <person name="Ma L.J."/>
            <person name="Mabbitt R."/>
            <person name="Macdonald J."/>
            <person name="Maclean C."/>
            <person name="Major J."/>
            <person name="Manning J."/>
            <person name="Marabella R."/>
            <person name="Maru K."/>
            <person name="Matthews C."/>
            <person name="Mauceli E."/>
            <person name="Mccarthy M."/>
            <person name="Mcdonough S."/>
            <person name="Mcghee T."/>
            <person name="Meldrim J."/>
            <person name="Meneus L."/>
            <person name="Mesirov J."/>
            <person name="Mihalev A."/>
            <person name="Mihova T."/>
            <person name="Mikkelsen T."/>
            <person name="Mlenga V."/>
            <person name="Moru K."/>
            <person name="Mozes J."/>
            <person name="Mulrain L."/>
            <person name="Munson G."/>
            <person name="Naylor J."/>
            <person name="Newes C."/>
            <person name="Nguyen C."/>
            <person name="Nguyen N."/>
            <person name="Nguyen T."/>
            <person name="Nicol R."/>
            <person name="Nielsen C."/>
            <person name="Nizzari M."/>
            <person name="Norbu C."/>
            <person name="Norbu N."/>
            <person name="O'donnell P."/>
            <person name="Okoawo O."/>
            <person name="O'leary S."/>
            <person name="Omotosho B."/>
            <person name="O'neill K."/>
            <person name="Osman S."/>
            <person name="Parker S."/>
            <person name="Perrin D."/>
            <person name="Phunkhang P."/>
            <person name="Piqani B."/>
            <person name="Purcell S."/>
            <person name="Rachupka T."/>
            <person name="Ramasamy U."/>
            <person name="Rameau R."/>
            <person name="Ray V."/>
            <person name="Raymond C."/>
            <person name="Retta R."/>
            <person name="Richardson S."/>
            <person name="Rise C."/>
            <person name="Rodriguez J."/>
            <person name="Rogers J."/>
            <person name="Rogov P."/>
            <person name="Rutman M."/>
            <person name="Schupbach R."/>
            <person name="Seaman C."/>
            <person name="Settipalli S."/>
            <person name="Sharpe T."/>
            <person name="Sheridan J."/>
            <person name="Sherpa N."/>
            <person name="Shi J."/>
            <person name="Smirnov S."/>
            <person name="Smith C."/>
            <person name="Sougnez C."/>
            <person name="Spencer B."/>
            <person name="Stalker J."/>
            <person name="Stange-thomann N."/>
            <person name="Stavropoulos S."/>
            <person name="Stetson K."/>
            <person name="Stone C."/>
            <person name="Stone S."/>
            <person name="Stubbs M."/>
            <person name="Talamas J."/>
            <person name="Tchuinga P."/>
            <person name="Tenzing P."/>
            <person name="Tesfaye S."/>
            <person name="Theodore J."/>
            <person name="Thoulutsang Y."/>
            <person name="Topham K."/>
            <person name="Towey S."/>
            <person name="Tsamla T."/>
            <person name="Tsomo N."/>
            <person name="Vallee D."/>
            <person name="Vassiliev H."/>
            <person name="Venkataraman V."/>
            <person name="Vinson J."/>
            <person name="Vo A."/>
            <person name="Wade C."/>
            <person name="Wang S."/>
            <person name="Wangchuk T."/>
            <person name="Wangdi T."/>
            <person name="Whittaker C."/>
            <person name="Wilkinson J."/>
            <person name="Wu Y."/>
            <person name="Wyman D."/>
            <person name="Yadav S."/>
            <person name="Yang S."/>
            <person name="Yang X."/>
            <person name="Yeager S."/>
            <person name="Yee E."/>
            <person name="Young G."/>
            <person name="Zainoun J."/>
            <person name="Zembeck L."/>
            <person name="Zimmer A."/>
            <person name="Zody M."/>
            <person name="Lander E."/>
        </authorList>
    </citation>
    <scope>NUCLEOTIDE SEQUENCE [LARGE SCALE GENOMIC DNA]</scope>
</reference>
<evidence type="ECO:0000256" key="2">
    <source>
        <dbReference type="ARBA" id="ARBA00022692"/>
    </source>
</evidence>
<accession>H2YRA2</accession>
<dbReference type="SUPFAM" id="SSF54236">
    <property type="entry name" value="Ubiquitin-like"/>
    <property type="match status" value="1"/>
</dbReference>
<dbReference type="Ensembl" id="ENSCSAVT00000007967.1">
    <property type="protein sequence ID" value="ENSCSAVP00000007862.1"/>
    <property type="gene ID" value="ENSCSAVG00000004699.1"/>
</dbReference>
<keyword evidence="5" id="KW-0834">Unfolded protein response</keyword>
<dbReference type="PANTHER" id="PTHR12943:SF27">
    <property type="entry name" value="HOMOCYSTEINE-INDUCED ENDOPLASMIC RETICULUM PROTEIN, ISOFORM A"/>
    <property type="match status" value="1"/>
</dbReference>
<evidence type="ECO:0000256" key="5">
    <source>
        <dbReference type="ARBA" id="ARBA00023230"/>
    </source>
</evidence>
<dbReference type="PROSITE" id="PS50053">
    <property type="entry name" value="UBIQUITIN_2"/>
    <property type="match status" value="1"/>
</dbReference>
<sequence>MSGSTITISIRAANQHNKDHAIVCEKQWQVKKLKELIAETYAGNPAPNDQRLIYGGKYLLDNEVLSSVLQASNIPNIVPSCSTIWTATVLCANSILFKTIFNLHGQNIMYNKLNKIQLD</sequence>
<dbReference type="SMART" id="SM00213">
    <property type="entry name" value="UBQ"/>
    <property type="match status" value="1"/>
</dbReference>
<evidence type="ECO:0000313" key="7">
    <source>
        <dbReference type="Ensembl" id="ENSCSAVP00000007862.1"/>
    </source>
</evidence>
<proteinExistence type="predicted"/>
<evidence type="ECO:0000256" key="3">
    <source>
        <dbReference type="ARBA" id="ARBA00022989"/>
    </source>
</evidence>
<organism evidence="7 8">
    <name type="scientific">Ciona savignyi</name>
    <name type="common">Pacific transparent sea squirt</name>
    <dbReference type="NCBI Taxonomy" id="51511"/>
    <lineage>
        <taxon>Eukaryota</taxon>
        <taxon>Metazoa</taxon>
        <taxon>Chordata</taxon>
        <taxon>Tunicata</taxon>
        <taxon>Ascidiacea</taxon>
        <taxon>Phlebobranchia</taxon>
        <taxon>Cionidae</taxon>
        <taxon>Ciona</taxon>
    </lineage>
</organism>
<dbReference type="InterPro" id="IPR039751">
    <property type="entry name" value="HERPUD1/2"/>
</dbReference>
<name>H2YRA2_CIOSA</name>
<dbReference type="GO" id="GO:0016020">
    <property type="term" value="C:membrane"/>
    <property type="evidence" value="ECO:0007669"/>
    <property type="project" value="UniProtKB-SubCell"/>
</dbReference>
<comment type="subcellular location">
    <subcellularLocation>
        <location evidence="1">Membrane</location>
    </subcellularLocation>
</comment>
<evidence type="ECO:0000313" key="8">
    <source>
        <dbReference type="Proteomes" id="UP000007875"/>
    </source>
</evidence>
<dbReference type="HOGENOM" id="CLU_2060652_0_0_1"/>
<feature type="domain" description="Ubiquitin-like" evidence="6">
    <location>
        <begin position="6"/>
        <end position="67"/>
    </location>
</feature>
<dbReference type="InterPro" id="IPR029071">
    <property type="entry name" value="Ubiquitin-like_domsf"/>
</dbReference>
<evidence type="ECO:0000259" key="6">
    <source>
        <dbReference type="PROSITE" id="PS50053"/>
    </source>
</evidence>
<keyword evidence="4" id="KW-0472">Membrane</keyword>
<evidence type="ECO:0000256" key="4">
    <source>
        <dbReference type="ARBA" id="ARBA00023136"/>
    </source>
</evidence>
<dbReference type="InterPro" id="IPR000626">
    <property type="entry name" value="Ubiquitin-like_dom"/>
</dbReference>
<dbReference type="Pfam" id="PF00240">
    <property type="entry name" value="ubiquitin"/>
    <property type="match status" value="1"/>
</dbReference>
<dbReference type="GeneTree" id="ENSGT00390000017671"/>
<dbReference type="Proteomes" id="UP000007875">
    <property type="component" value="Unassembled WGS sequence"/>
</dbReference>
<dbReference type="AlphaFoldDB" id="H2YRA2"/>
<keyword evidence="3" id="KW-1133">Transmembrane helix</keyword>
<reference evidence="7" key="2">
    <citation type="submission" date="2025-08" db="UniProtKB">
        <authorList>
            <consortium name="Ensembl"/>
        </authorList>
    </citation>
    <scope>IDENTIFICATION</scope>
</reference>
<dbReference type="Gene3D" id="3.10.20.90">
    <property type="entry name" value="Phosphatidylinositol 3-kinase Catalytic Subunit, Chain A, domain 1"/>
    <property type="match status" value="1"/>
</dbReference>
<reference evidence="7" key="3">
    <citation type="submission" date="2025-09" db="UniProtKB">
        <authorList>
            <consortium name="Ensembl"/>
        </authorList>
    </citation>
    <scope>IDENTIFICATION</scope>
</reference>
<dbReference type="PANTHER" id="PTHR12943">
    <property type="entry name" value="HOMOCYSTEINE-RESPONSIVE ENDOPLASMIC RETICULUM-RESIDENT UNIQUITIN-LIKE DOMAIN HERPUD PROTEIN FAMILY MEMBER"/>
    <property type="match status" value="1"/>
</dbReference>
<dbReference type="FunFam" id="3.10.20.90:FF:000046">
    <property type="entry name" value="Homocysteine-responsive endoplasmic reticulum-resident ubiquitin-like domain member 2 protein"/>
    <property type="match status" value="1"/>
</dbReference>
<keyword evidence="2" id="KW-0812">Transmembrane</keyword>
<keyword evidence="8" id="KW-1185">Reference proteome</keyword>
<evidence type="ECO:0000256" key="1">
    <source>
        <dbReference type="ARBA" id="ARBA00004370"/>
    </source>
</evidence>